<proteinExistence type="predicted"/>
<gene>
    <name evidence="2" type="ORF">KL86CLO1_11406</name>
</gene>
<name>A0A212JNB9_9FIRM</name>
<evidence type="ECO:0000313" key="2">
    <source>
        <dbReference type="EMBL" id="SBW00908.1"/>
    </source>
</evidence>
<accession>A0A212JNB9</accession>
<evidence type="ECO:0000256" key="1">
    <source>
        <dbReference type="SAM" id="Phobius"/>
    </source>
</evidence>
<feature type="transmembrane region" description="Helical" evidence="1">
    <location>
        <begin position="27"/>
        <end position="50"/>
    </location>
</feature>
<protein>
    <submittedName>
        <fullName evidence="2">Uncharacterized protein</fullName>
    </submittedName>
</protein>
<keyword evidence="1" id="KW-0812">Transmembrane</keyword>
<reference evidence="2" key="1">
    <citation type="submission" date="2016-04" db="EMBL/GenBank/DDBJ databases">
        <authorList>
            <person name="Evans L.H."/>
            <person name="Alamgir A."/>
            <person name="Owens N."/>
            <person name="Weber N.D."/>
            <person name="Virtaneva K."/>
            <person name="Barbian K."/>
            <person name="Babar A."/>
            <person name="Rosenke K."/>
        </authorList>
    </citation>
    <scope>NUCLEOTIDE SEQUENCE</scope>
    <source>
        <strain evidence="2">86</strain>
    </source>
</reference>
<keyword evidence="1" id="KW-1133">Transmembrane helix</keyword>
<organism evidence="2">
    <name type="scientific">uncultured Eubacteriales bacterium</name>
    <dbReference type="NCBI Taxonomy" id="172733"/>
    <lineage>
        <taxon>Bacteria</taxon>
        <taxon>Bacillati</taxon>
        <taxon>Bacillota</taxon>
        <taxon>Clostridia</taxon>
        <taxon>Eubacteriales</taxon>
        <taxon>environmental samples</taxon>
    </lineage>
</organism>
<dbReference type="AlphaFoldDB" id="A0A212JNB9"/>
<dbReference type="EMBL" id="FLUN01000001">
    <property type="protein sequence ID" value="SBW00908.1"/>
    <property type="molecule type" value="Genomic_DNA"/>
</dbReference>
<sequence>MNFISYYNQIAFWSRIKRKNLLNYHNIAYLLAVYHVIFVFGSCFLMATAYCSHFSDALEFVAAYLARFISLTR</sequence>
<keyword evidence="1" id="KW-0472">Membrane</keyword>